<organism evidence="2 3">
    <name type="scientific">Paraburkholderia phenoliruptrix</name>
    <dbReference type="NCBI Taxonomy" id="252970"/>
    <lineage>
        <taxon>Bacteria</taxon>
        <taxon>Pseudomonadati</taxon>
        <taxon>Pseudomonadota</taxon>
        <taxon>Betaproteobacteria</taxon>
        <taxon>Burkholderiales</taxon>
        <taxon>Burkholderiaceae</taxon>
        <taxon>Paraburkholderia</taxon>
    </lineage>
</organism>
<dbReference type="AlphaFoldDB" id="A0A6J5APL6"/>
<dbReference type="Proteomes" id="UP000494249">
    <property type="component" value="Unassembled WGS sequence"/>
</dbReference>
<proteinExistence type="predicted"/>
<evidence type="ECO:0000313" key="2">
    <source>
        <dbReference type="EMBL" id="CAB3671538.1"/>
    </source>
</evidence>
<sequence>MQTLLQMNYRPYWRLNCRYIEDYFLKCVCHLEPLFEAATPWRHDRSLAARRSMRPGMRGKALPRGQFNAKPIGTPKSSTQRTT</sequence>
<evidence type="ECO:0000313" key="3">
    <source>
        <dbReference type="Proteomes" id="UP000494249"/>
    </source>
</evidence>
<protein>
    <submittedName>
        <fullName evidence="2">Uncharacterized protein</fullName>
    </submittedName>
</protein>
<dbReference type="EMBL" id="CADIKB010000006">
    <property type="protein sequence ID" value="CAB3671538.1"/>
    <property type="molecule type" value="Genomic_DNA"/>
</dbReference>
<evidence type="ECO:0000256" key="1">
    <source>
        <dbReference type="SAM" id="MobiDB-lite"/>
    </source>
</evidence>
<accession>A0A6J5APL6</accession>
<reference evidence="2 3" key="1">
    <citation type="submission" date="2020-04" db="EMBL/GenBank/DDBJ databases">
        <authorList>
            <person name="De Canck E."/>
        </authorList>
    </citation>
    <scope>NUCLEOTIDE SEQUENCE [LARGE SCALE GENOMIC DNA]</scope>
    <source>
        <strain evidence="2 3">LMG 22037</strain>
    </source>
</reference>
<gene>
    <name evidence="2" type="ORF">LMG22037_01990</name>
</gene>
<feature type="region of interest" description="Disordered" evidence="1">
    <location>
        <begin position="50"/>
        <end position="83"/>
    </location>
</feature>
<name>A0A6J5APL6_9BURK</name>